<dbReference type="InterPro" id="IPR013870">
    <property type="entry name" value="Ribosomal_mL54"/>
</dbReference>
<comment type="similarity">
    <text evidence="6">Belongs to the mitochondrion-specific ribosomal protein mL54 family.</text>
</comment>
<evidence type="ECO:0000313" key="9">
    <source>
        <dbReference type="Proteomes" id="UP000239649"/>
    </source>
</evidence>
<dbReference type="EMBL" id="LHPF02000025">
    <property type="protein sequence ID" value="PSC69655.1"/>
    <property type="molecule type" value="Genomic_DNA"/>
</dbReference>
<sequence length="100" mass="11501">MLVAGRPITQLLSLAALQRGMATLSHEVVTGLDISKKGQDPPLRPDAELPQWLWELAEPAKTLNELRRTKEEELTFEQLERFVKLENRDKIRNRNADRAK</sequence>
<evidence type="ECO:0000256" key="3">
    <source>
        <dbReference type="ARBA" id="ARBA00022980"/>
    </source>
</evidence>
<comment type="subcellular location">
    <subcellularLocation>
        <location evidence="1">Mitochondrion</location>
    </subcellularLocation>
</comment>
<keyword evidence="5" id="KW-0687">Ribonucleoprotein</keyword>
<evidence type="ECO:0000256" key="1">
    <source>
        <dbReference type="ARBA" id="ARBA00004173"/>
    </source>
</evidence>
<evidence type="ECO:0000256" key="6">
    <source>
        <dbReference type="ARBA" id="ARBA00033752"/>
    </source>
</evidence>
<dbReference type="AlphaFoldDB" id="A0A2P6V6E1"/>
<dbReference type="OrthoDB" id="10252718at2759"/>
<protein>
    <recommendedName>
        <fullName evidence="7">Large ribosomal subunit protein mL54</fullName>
    </recommendedName>
</protein>
<keyword evidence="9" id="KW-1185">Reference proteome</keyword>
<keyword evidence="2" id="KW-0809">Transit peptide</keyword>
<name>A0A2P6V6E1_9CHLO</name>
<dbReference type="GO" id="GO:0003735">
    <property type="term" value="F:structural constituent of ribosome"/>
    <property type="evidence" value="ECO:0007669"/>
    <property type="project" value="TreeGrafter"/>
</dbReference>
<evidence type="ECO:0000256" key="7">
    <source>
        <dbReference type="ARBA" id="ARBA00035179"/>
    </source>
</evidence>
<dbReference type="PANTHER" id="PTHR28595:SF1">
    <property type="entry name" value="LARGE RIBOSOMAL SUBUNIT PROTEIN ML54"/>
    <property type="match status" value="1"/>
</dbReference>
<dbReference type="Proteomes" id="UP000239649">
    <property type="component" value="Unassembled WGS sequence"/>
</dbReference>
<evidence type="ECO:0000256" key="2">
    <source>
        <dbReference type="ARBA" id="ARBA00022946"/>
    </source>
</evidence>
<evidence type="ECO:0000313" key="8">
    <source>
        <dbReference type="EMBL" id="PSC69655.1"/>
    </source>
</evidence>
<dbReference type="Pfam" id="PF08561">
    <property type="entry name" value="Ribosomal_L37"/>
    <property type="match status" value="1"/>
</dbReference>
<evidence type="ECO:0000256" key="4">
    <source>
        <dbReference type="ARBA" id="ARBA00023128"/>
    </source>
</evidence>
<proteinExistence type="inferred from homology"/>
<reference evidence="8 9" key="1">
    <citation type="journal article" date="2018" name="Plant J.">
        <title>Genome sequences of Chlorella sorokiniana UTEX 1602 and Micractinium conductrix SAG 241.80: implications to maltose excretion by a green alga.</title>
        <authorList>
            <person name="Arriola M.B."/>
            <person name="Velmurugan N."/>
            <person name="Zhang Y."/>
            <person name="Plunkett M.H."/>
            <person name="Hondzo H."/>
            <person name="Barney B.M."/>
        </authorList>
    </citation>
    <scope>NUCLEOTIDE SEQUENCE [LARGE SCALE GENOMIC DNA]</scope>
    <source>
        <strain evidence="8 9">SAG 241.80</strain>
    </source>
</reference>
<keyword evidence="3" id="KW-0689">Ribosomal protein</keyword>
<accession>A0A2P6V6E1</accession>
<keyword evidence="4" id="KW-0496">Mitochondrion</keyword>
<gene>
    <name evidence="8" type="ORF">C2E20_6875</name>
</gene>
<comment type="caution">
    <text evidence="8">The sequence shown here is derived from an EMBL/GenBank/DDBJ whole genome shotgun (WGS) entry which is preliminary data.</text>
</comment>
<organism evidence="8 9">
    <name type="scientific">Micractinium conductrix</name>
    <dbReference type="NCBI Taxonomy" id="554055"/>
    <lineage>
        <taxon>Eukaryota</taxon>
        <taxon>Viridiplantae</taxon>
        <taxon>Chlorophyta</taxon>
        <taxon>core chlorophytes</taxon>
        <taxon>Trebouxiophyceae</taxon>
        <taxon>Chlorellales</taxon>
        <taxon>Chlorellaceae</taxon>
        <taxon>Chlorella clade</taxon>
        <taxon>Micractinium</taxon>
    </lineage>
</organism>
<dbReference type="PANTHER" id="PTHR28595">
    <property type="entry name" value="39S RIBOSOMAL PROTEIN L54, MITOCHONDRIAL"/>
    <property type="match status" value="1"/>
</dbReference>
<evidence type="ECO:0000256" key="5">
    <source>
        <dbReference type="ARBA" id="ARBA00023274"/>
    </source>
</evidence>
<dbReference type="STRING" id="554055.A0A2P6V6E1"/>
<dbReference type="GO" id="GO:0005762">
    <property type="term" value="C:mitochondrial large ribosomal subunit"/>
    <property type="evidence" value="ECO:0007669"/>
    <property type="project" value="TreeGrafter"/>
</dbReference>